<protein>
    <submittedName>
        <fullName evidence="1 2">Uncharacterized protein</fullName>
    </submittedName>
</protein>
<dbReference type="EMBL" id="KB095811">
    <property type="protein sequence ID" value="ESO12334.1"/>
    <property type="molecule type" value="Genomic_DNA"/>
</dbReference>
<reference evidence="3" key="1">
    <citation type="submission" date="2012-12" db="EMBL/GenBank/DDBJ databases">
        <authorList>
            <person name="Hellsten U."/>
            <person name="Grimwood J."/>
            <person name="Chapman J.A."/>
            <person name="Shapiro H."/>
            <person name="Aerts A."/>
            <person name="Otillar R.P."/>
            <person name="Terry A.Y."/>
            <person name="Boore J.L."/>
            <person name="Simakov O."/>
            <person name="Marletaz F."/>
            <person name="Cho S.-J."/>
            <person name="Edsinger-Gonzales E."/>
            <person name="Havlak P."/>
            <person name="Kuo D.-H."/>
            <person name="Larsson T."/>
            <person name="Lv J."/>
            <person name="Arendt D."/>
            <person name="Savage R."/>
            <person name="Osoegawa K."/>
            <person name="de Jong P."/>
            <person name="Lindberg D.R."/>
            <person name="Seaver E.C."/>
            <person name="Weisblat D.A."/>
            <person name="Putnam N.H."/>
            <person name="Grigoriev I.V."/>
            <person name="Rokhsar D.S."/>
        </authorList>
    </citation>
    <scope>NUCLEOTIDE SEQUENCE</scope>
</reference>
<dbReference type="RefSeq" id="XP_009009054.1">
    <property type="nucleotide sequence ID" value="XM_009010806.1"/>
</dbReference>
<dbReference type="AlphaFoldDB" id="T1ENB5"/>
<dbReference type="CTD" id="20198065"/>
<evidence type="ECO:0000313" key="2">
    <source>
        <dbReference type="EnsemblMetazoa" id="HelroP158835"/>
    </source>
</evidence>
<dbReference type="KEGG" id="hro:HELRODRAFT_158835"/>
<proteinExistence type="predicted"/>
<dbReference type="EMBL" id="AMQM01000141">
    <property type="status" value="NOT_ANNOTATED_CDS"/>
    <property type="molecule type" value="Genomic_DNA"/>
</dbReference>
<dbReference type="Proteomes" id="UP000015101">
    <property type="component" value="Unassembled WGS sequence"/>
</dbReference>
<dbReference type="GeneID" id="20198065"/>
<dbReference type="HOGENOM" id="CLU_1798514_0_0_1"/>
<reference evidence="2" key="3">
    <citation type="submission" date="2015-06" db="UniProtKB">
        <authorList>
            <consortium name="EnsemblMetazoa"/>
        </authorList>
    </citation>
    <scope>IDENTIFICATION</scope>
</reference>
<keyword evidence="3" id="KW-1185">Reference proteome</keyword>
<reference evidence="1 3" key="2">
    <citation type="journal article" date="2013" name="Nature">
        <title>Insights into bilaterian evolution from three spiralian genomes.</title>
        <authorList>
            <person name="Simakov O."/>
            <person name="Marletaz F."/>
            <person name="Cho S.J."/>
            <person name="Edsinger-Gonzales E."/>
            <person name="Havlak P."/>
            <person name="Hellsten U."/>
            <person name="Kuo D.H."/>
            <person name="Larsson T."/>
            <person name="Lv J."/>
            <person name="Arendt D."/>
            <person name="Savage R."/>
            <person name="Osoegawa K."/>
            <person name="de Jong P."/>
            <person name="Grimwood J."/>
            <person name="Chapman J.A."/>
            <person name="Shapiro H."/>
            <person name="Aerts A."/>
            <person name="Otillar R.P."/>
            <person name="Terry A.Y."/>
            <person name="Boore J.L."/>
            <person name="Grigoriev I.V."/>
            <person name="Lindberg D.R."/>
            <person name="Seaver E.C."/>
            <person name="Weisblat D.A."/>
            <person name="Putnam N.H."/>
            <person name="Rokhsar D.S."/>
        </authorList>
    </citation>
    <scope>NUCLEOTIDE SEQUENCE</scope>
</reference>
<evidence type="ECO:0000313" key="1">
    <source>
        <dbReference type="EMBL" id="ESO12334.1"/>
    </source>
</evidence>
<gene>
    <name evidence="2" type="primary">20198065</name>
    <name evidence="1" type="ORF">HELRODRAFT_158835</name>
</gene>
<name>T1ENB5_HELRO</name>
<organism evidence="2 3">
    <name type="scientific">Helobdella robusta</name>
    <name type="common">Californian leech</name>
    <dbReference type="NCBI Taxonomy" id="6412"/>
    <lineage>
        <taxon>Eukaryota</taxon>
        <taxon>Metazoa</taxon>
        <taxon>Spiralia</taxon>
        <taxon>Lophotrochozoa</taxon>
        <taxon>Annelida</taxon>
        <taxon>Clitellata</taxon>
        <taxon>Hirudinea</taxon>
        <taxon>Rhynchobdellida</taxon>
        <taxon>Glossiphoniidae</taxon>
        <taxon>Helobdella</taxon>
    </lineage>
</organism>
<accession>T1ENB5</accession>
<sequence>MSLGRQKFVPGRLLLHFDKPATGSSRRRISTERDARLYGIINDLASGYGNFCTECKSRKATLTIRPSRRSASRIHQFVPNRMASEASEYFLNCIKMILRQVSDGCTNCLKMFRDKVKLKCDEAKAYRNQNPLFGSPTISNCKQD</sequence>
<dbReference type="EnsemblMetazoa" id="HelroT158835">
    <property type="protein sequence ID" value="HelroP158835"/>
    <property type="gene ID" value="HelroG158835"/>
</dbReference>
<evidence type="ECO:0000313" key="3">
    <source>
        <dbReference type="Proteomes" id="UP000015101"/>
    </source>
</evidence>
<dbReference type="InParanoid" id="T1ENB5"/>